<keyword evidence="2" id="KW-0378">Hydrolase</keyword>
<keyword evidence="1" id="KW-0479">Metal-binding</keyword>
<reference evidence="4 5" key="1">
    <citation type="journal article" date="2010" name="DNA Res.">
        <title>Genome sequence of Kitasatospora setae NBRC 14216T: an evolutionary snapshot of the family Streptomycetaceae.</title>
        <authorList>
            <person name="Ichikawa N."/>
            <person name="Oguchi A."/>
            <person name="Ikeda H."/>
            <person name="Ishikawa J."/>
            <person name="Kitani S."/>
            <person name="Watanabe Y."/>
            <person name="Nakamura S."/>
            <person name="Katano Y."/>
            <person name="Kishi E."/>
            <person name="Sasagawa M."/>
            <person name="Ankai A."/>
            <person name="Fukui S."/>
            <person name="Hashimoto Y."/>
            <person name="Kamata S."/>
            <person name="Otoguro M."/>
            <person name="Tanikawa S."/>
            <person name="Nihira T."/>
            <person name="Horinouchi S."/>
            <person name="Ohnishi Y."/>
            <person name="Hayakawa M."/>
            <person name="Kuzuyama T."/>
            <person name="Arisawa A."/>
            <person name="Nomoto F."/>
            <person name="Miura H."/>
            <person name="Takahashi Y."/>
            <person name="Fujita N."/>
        </authorList>
    </citation>
    <scope>NUCLEOTIDE SEQUENCE [LARGE SCALE GENOMIC DNA]</scope>
    <source>
        <strain evidence="5">ATCC 33774 / DSM 43861 / JCM 3304 / KCC A-0304 / NBRC 14216 / KM-6054</strain>
    </source>
</reference>
<dbReference type="Proteomes" id="UP000007076">
    <property type="component" value="Chromosome"/>
</dbReference>
<dbReference type="SUPFAM" id="SSF55031">
    <property type="entry name" value="Bacterial exopeptidase dimerisation domain"/>
    <property type="match status" value="1"/>
</dbReference>
<dbReference type="Gene3D" id="3.40.630.10">
    <property type="entry name" value="Zn peptidases"/>
    <property type="match status" value="1"/>
</dbReference>
<proteinExistence type="predicted"/>
<dbReference type="KEGG" id="ksk:KSE_16690"/>
<dbReference type="SUPFAM" id="SSF53187">
    <property type="entry name" value="Zn-dependent exopeptidases"/>
    <property type="match status" value="1"/>
</dbReference>
<evidence type="ECO:0000256" key="2">
    <source>
        <dbReference type="ARBA" id="ARBA00022801"/>
    </source>
</evidence>
<organism evidence="4 5">
    <name type="scientific">Kitasatospora setae (strain ATCC 33774 / DSM 43861 / JCM 3304 / KCC A-0304 / NBRC 14216 / KM-6054)</name>
    <name type="common">Streptomyces setae</name>
    <dbReference type="NCBI Taxonomy" id="452652"/>
    <lineage>
        <taxon>Bacteria</taxon>
        <taxon>Bacillati</taxon>
        <taxon>Actinomycetota</taxon>
        <taxon>Actinomycetes</taxon>
        <taxon>Kitasatosporales</taxon>
        <taxon>Streptomycetaceae</taxon>
        <taxon>Kitasatospora</taxon>
    </lineage>
</organism>
<dbReference type="InterPro" id="IPR002933">
    <property type="entry name" value="Peptidase_M20"/>
</dbReference>
<dbReference type="InterPro" id="IPR011650">
    <property type="entry name" value="Peptidase_M20_dimer"/>
</dbReference>
<dbReference type="EMBL" id="AP010968">
    <property type="protein sequence ID" value="BAJ27494.1"/>
    <property type="molecule type" value="Genomic_DNA"/>
</dbReference>
<gene>
    <name evidence="4" type="ordered locus">KSE_16690</name>
</gene>
<protein>
    <submittedName>
        <fullName evidence="4">Putative peptidase M20 family protein</fullName>
    </submittedName>
</protein>
<name>E4N8G3_KITSK</name>
<evidence type="ECO:0000313" key="5">
    <source>
        <dbReference type="Proteomes" id="UP000007076"/>
    </source>
</evidence>
<accession>E4N8G3</accession>
<feature type="domain" description="Peptidase M20 dimerisation" evidence="3">
    <location>
        <begin position="186"/>
        <end position="292"/>
    </location>
</feature>
<dbReference type="STRING" id="452652.KSE_16690"/>
<sequence length="405" mass="41710">MSSSADVRVGERAASVVELAQALIRRPSRAGIDDYGPVLGALEDWLGARGLPHRRLHHRDAPAGLLVEIPGGRPGRWWALDACVDTAPFGDEGTWSFPPACGDVVSGWLLGRGSADSKLAASLFCHIAADLWPRAGDLYGGLAVLLDVDEHTGGFGGARAYLADERAVRPAGVMIGYPGLEEVVVGGRGLWRAVISVYGPSGHSGSSRTQVGAVSRAAHLVRLLDGAGLPAADGTSGFPLGPKLTVTAFHGGAGFSTVPDLCELNVDVRTVPGFDAHDAEKLIRGAVAELDAEMPSARPSEVAPQASWPPFRLGAGEQPAAALFAAAAAQGLDVRAKVAGPSNIGNLLAGEGIAATAGFGVPYEGLHGTDERADLAALPEVYAVYRQAVLSLLSAPDSVPERPVS</sequence>
<evidence type="ECO:0000256" key="1">
    <source>
        <dbReference type="ARBA" id="ARBA00022723"/>
    </source>
</evidence>
<dbReference type="Pfam" id="PF07687">
    <property type="entry name" value="M20_dimer"/>
    <property type="match status" value="1"/>
</dbReference>
<dbReference type="Pfam" id="PF01546">
    <property type="entry name" value="Peptidase_M20"/>
    <property type="match status" value="1"/>
</dbReference>
<dbReference type="eggNOG" id="COG0624">
    <property type="taxonomic scope" value="Bacteria"/>
</dbReference>
<dbReference type="GO" id="GO:0016787">
    <property type="term" value="F:hydrolase activity"/>
    <property type="evidence" value="ECO:0007669"/>
    <property type="project" value="UniProtKB-KW"/>
</dbReference>
<keyword evidence="5" id="KW-1185">Reference proteome</keyword>
<evidence type="ECO:0000259" key="3">
    <source>
        <dbReference type="Pfam" id="PF07687"/>
    </source>
</evidence>
<dbReference type="InterPro" id="IPR050072">
    <property type="entry name" value="Peptidase_M20A"/>
</dbReference>
<dbReference type="InterPro" id="IPR036264">
    <property type="entry name" value="Bact_exopeptidase_dim_dom"/>
</dbReference>
<dbReference type="PATRIC" id="fig|452652.3.peg.1672"/>
<dbReference type="PANTHER" id="PTHR43808">
    <property type="entry name" value="ACETYLORNITHINE DEACETYLASE"/>
    <property type="match status" value="1"/>
</dbReference>
<dbReference type="GO" id="GO:0046872">
    <property type="term" value="F:metal ion binding"/>
    <property type="evidence" value="ECO:0007669"/>
    <property type="project" value="UniProtKB-KW"/>
</dbReference>
<dbReference type="RefSeq" id="WP_014134812.1">
    <property type="nucleotide sequence ID" value="NC_016109.1"/>
</dbReference>
<evidence type="ECO:0000313" key="4">
    <source>
        <dbReference type="EMBL" id="BAJ27494.1"/>
    </source>
</evidence>
<dbReference type="HOGENOM" id="CLU_703546_0_0_11"/>
<dbReference type="AlphaFoldDB" id="E4N8G3"/>
<dbReference type="Gene3D" id="3.30.70.360">
    <property type="match status" value="1"/>
</dbReference>